<sequence length="113" mass="12504">MSGFPPDLCHHELTHEEMESLTHRDPDRWEIKDHFSTHYLEVVVIVEGIEPTTSSSLQARHSYVIGGGGDGDVAWDMAFAECCRVSKEHGRGLALDLGRFHALEPIGPPQGQA</sequence>
<proteinExistence type="predicted"/>
<dbReference type="Gene3D" id="2.60.40.1400">
    <property type="entry name" value="G protein-activated inward rectifier potassium channel 1"/>
    <property type="match status" value="1"/>
</dbReference>
<accession>A0A7S2G2A7</accession>
<dbReference type="AlphaFoldDB" id="A0A7S2G2A7"/>
<protein>
    <recommendedName>
        <fullName evidence="1">Inward rectifier potassium channel C-terminal domain-containing protein</fullName>
    </recommendedName>
</protein>
<organism evidence="2">
    <name type="scientific">Alexandrium andersonii</name>
    <dbReference type="NCBI Taxonomy" id="327968"/>
    <lineage>
        <taxon>Eukaryota</taxon>
        <taxon>Sar</taxon>
        <taxon>Alveolata</taxon>
        <taxon>Dinophyceae</taxon>
        <taxon>Gonyaulacales</taxon>
        <taxon>Pyrocystaceae</taxon>
        <taxon>Alexandrium</taxon>
    </lineage>
</organism>
<evidence type="ECO:0000313" key="2">
    <source>
        <dbReference type="EMBL" id="CAD9426482.1"/>
    </source>
</evidence>
<dbReference type="InterPro" id="IPR041647">
    <property type="entry name" value="IRK_C"/>
</dbReference>
<dbReference type="SUPFAM" id="SSF81296">
    <property type="entry name" value="E set domains"/>
    <property type="match status" value="1"/>
</dbReference>
<name>A0A7S2G2A7_9DINO</name>
<dbReference type="InterPro" id="IPR013518">
    <property type="entry name" value="K_chnl_inward-rec_Kir_cyto"/>
</dbReference>
<feature type="domain" description="Inward rectifier potassium channel C-terminal" evidence="1">
    <location>
        <begin position="33"/>
        <end position="107"/>
    </location>
</feature>
<dbReference type="InterPro" id="IPR014756">
    <property type="entry name" value="Ig_E-set"/>
</dbReference>
<reference evidence="2" key="1">
    <citation type="submission" date="2021-01" db="EMBL/GenBank/DDBJ databases">
        <authorList>
            <person name="Corre E."/>
            <person name="Pelletier E."/>
            <person name="Niang G."/>
            <person name="Scheremetjew M."/>
            <person name="Finn R."/>
            <person name="Kale V."/>
            <person name="Holt S."/>
            <person name="Cochrane G."/>
            <person name="Meng A."/>
            <person name="Brown T."/>
            <person name="Cohen L."/>
        </authorList>
    </citation>
    <scope>NUCLEOTIDE SEQUENCE</scope>
    <source>
        <strain evidence="2">CCMP2222</strain>
    </source>
</reference>
<gene>
    <name evidence="2" type="ORF">AAND1436_LOCUS18295</name>
</gene>
<dbReference type="EMBL" id="HBGQ01037175">
    <property type="protein sequence ID" value="CAD9426482.1"/>
    <property type="molecule type" value="Transcribed_RNA"/>
</dbReference>
<dbReference type="Pfam" id="PF17655">
    <property type="entry name" value="IRK_C"/>
    <property type="match status" value="1"/>
</dbReference>
<evidence type="ECO:0000259" key="1">
    <source>
        <dbReference type="Pfam" id="PF17655"/>
    </source>
</evidence>